<protein>
    <submittedName>
        <fullName evidence="7">Glycoside hydrolase family 43 protein</fullName>
    </submittedName>
</protein>
<sequence length="351" mass="39689">MYSNHHHIFRKIVLLLVFASSVLPLAAQQTNTFTNPLLPSGPDPWSIYKDGYYYYTHTLGDRLAIWKTKNLSDLKNAQQKVIFTPPPNTLYSKDLWAPEVHFLQGKWYVYFAADGGKNENHRLYVLENASTDPFQGEWVLKGKIADALDKWAIDGSVFEHKKQLYMVWSGWEGDVNGRQDIYIAKLKNPWTIDGPRTKISQPELEWERHGDLHDAVNPPHVDVNEGPQALIHGDKVFVIYSASACWTDYYALGMLTASANANLLNAASWKKSQVPVFQQAPQNSVFAPGHNSFFKSPDGKEDWILYHANSTSELGCGPQRSPRAQRFTWKADGTPDFGIPVKEGVELTAPR</sequence>
<accession>A0ABS1KKL3</accession>
<dbReference type="PIRSF" id="PIRSF025414">
    <property type="entry name" value="Alpha-L-arabinofuranosidase"/>
    <property type="match status" value="1"/>
</dbReference>
<reference evidence="7 8" key="1">
    <citation type="submission" date="2021-01" db="EMBL/GenBank/DDBJ databases">
        <title>Chryseolinea sp. Jin1 Genome sequencing and assembly.</title>
        <authorList>
            <person name="Kim I."/>
        </authorList>
    </citation>
    <scope>NUCLEOTIDE SEQUENCE [LARGE SCALE GENOMIC DNA]</scope>
    <source>
        <strain evidence="7 8">Jin1</strain>
    </source>
</reference>
<dbReference type="InterPro" id="IPR016828">
    <property type="entry name" value="Alpha-L-arabinofuranosidase"/>
</dbReference>
<feature type="signal peptide" evidence="6">
    <location>
        <begin position="1"/>
        <end position="26"/>
    </location>
</feature>
<dbReference type="EMBL" id="JAERRB010000001">
    <property type="protein sequence ID" value="MBL0739990.1"/>
    <property type="molecule type" value="Genomic_DNA"/>
</dbReference>
<dbReference type="InterPro" id="IPR023296">
    <property type="entry name" value="Glyco_hydro_beta-prop_sf"/>
</dbReference>
<evidence type="ECO:0000313" key="8">
    <source>
        <dbReference type="Proteomes" id="UP000613030"/>
    </source>
</evidence>
<comment type="similarity">
    <text evidence="1 5">Belongs to the glycosyl hydrolase 43 family.</text>
</comment>
<evidence type="ECO:0000256" key="4">
    <source>
        <dbReference type="ARBA" id="ARBA00023295"/>
    </source>
</evidence>
<evidence type="ECO:0000256" key="2">
    <source>
        <dbReference type="ARBA" id="ARBA00022729"/>
    </source>
</evidence>
<dbReference type="Gene3D" id="2.115.10.20">
    <property type="entry name" value="Glycosyl hydrolase domain, family 43"/>
    <property type="match status" value="1"/>
</dbReference>
<dbReference type="GO" id="GO:0016787">
    <property type="term" value="F:hydrolase activity"/>
    <property type="evidence" value="ECO:0007669"/>
    <property type="project" value="UniProtKB-KW"/>
</dbReference>
<dbReference type="PANTHER" id="PTHR43817">
    <property type="entry name" value="GLYCOSYL HYDROLASE"/>
    <property type="match status" value="1"/>
</dbReference>
<name>A0ABS1KKL3_9BACT</name>
<evidence type="ECO:0000256" key="5">
    <source>
        <dbReference type="RuleBase" id="RU361187"/>
    </source>
</evidence>
<organism evidence="7 8">
    <name type="scientific">Chryseolinea lacunae</name>
    <dbReference type="NCBI Taxonomy" id="2801331"/>
    <lineage>
        <taxon>Bacteria</taxon>
        <taxon>Pseudomonadati</taxon>
        <taxon>Bacteroidota</taxon>
        <taxon>Cytophagia</taxon>
        <taxon>Cytophagales</taxon>
        <taxon>Fulvivirgaceae</taxon>
        <taxon>Chryseolinea</taxon>
    </lineage>
</organism>
<dbReference type="CDD" id="cd18820">
    <property type="entry name" value="GH43_LbAraf43-like"/>
    <property type="match status" value="1"/>
</dbReference>
<evidence type="ECO:0000313" key="7">
    <source>
        <dbReference type="EMBL" id="MBL0739990.1"/>
    </source>
</evidence>
<dbReference type="SUPFAM" id="SSF75005">
    <property type="entry name" value="Arabinanase/levansucrase/invertase"/>
    <property type="match status" value="1"/>
</dbReference>
<feature type="chain" id="PRO_5046030721" evidence="6">
    <location>
        <begin position="27"/>
        <end position="351"/>
    </location>
</feature>
<keyword evidence="8" id="KW-1185">Reference proteome</keyword>
<dbReference type="Pfam" id="PF04616">
    <property type="entry name" value="Glyco_hydro_43"/>
    <property type="match status" value="1"/>
</dbReference>
<evidence type="ECO:0000256" key="6">
    <source>
        <dbReference type="SAM" id="SignalP"/>
    </source>
</evidence>
<dbReference type="Proteomes" id="UP000613030">
    <property type="component" value="Unassembled WGS sequence"/>
</dbReference>
<keyword evidence="4 5" id="KW-0326">Glycosidase</keyword>
<dbReference type="InterPro" id="IPR006710">
    <property type="entry name" value="Glyco_hydro_43"/>
</dbReference>
<dbReference type="PANTHER" id="PTHR43817:SF1">
    <property type="entry name" value="HYDROLASE, FAMILY 43, PUTATIVE (AFU_ORTHOLOGUE AFUA_3G01660)-RELATED"/>
    <property type="match status" value="1"/>
</dbReference>
<keyword evidence="3 5" id="KW-0378">Hydrolase</keyword>
<gene>
    <name evidence="7" type="ORF">JI741_02115</name>
</gene>
<keyword evidence="2 6" id="KW-0732">Signal</keyword>
<evidence type="ECO:0000256" key="3">
    <source>
        <dbReference type="ARBA" id="ARBA00022801"/>
    </source>
</evidence>
<comment type="caution">
    <text evidence="7">The sequence shown here is derived from an EMBL/GenBank/DDBJ whole genome shotgun (WGS) entry which is preliminary data.</text>
</comment>
<dbReference type="RefSeq" id="WP_202006949.1">
    <property type="nucleotide sequence ID" value="NZ_JAERRB010000001.1"/>
</dbReference>
<evidence type="ECO:0000256" key="1">
    <source>
        <dbReference type="ARBA" id="ARBA00009865"/>
    </source>
</evidence>
<proteinExistence type="inferred from homology"/>